<dbReference type="Pfam" id="PF23596">
    <property type="entry name" value="DUF7138"/>
    <property type="match status" value="1"/>
</dbReference>
<feature type="coiled-coil region" evidence="1">
    <location>
        <begin position="158"/>
        <end position="185"/>
    </location>
</feature>
<evidence type="ECO:0000256" key="1">
    <source>
        <dbReference type="SAM" id="Coils"/>
    </source>
</evidence>
<dbReference type="OMA" id="FHHCKND"/>
<gene>
    <name evidence="3" type="ORF">A4A49_08205</name>
</gene>
<comment type="caution">
    <text evidence="3">The sequence shown here is derived from an EMBL/GenBank/DDBJ whole genome shotgun (WGS) entry which is preliminary data.</text>
</comment>
<keyword evidence="1" id="KW-0175">Coiled coil</keyword>
<dbReference type="PANTHER" id="PTHR36351:SF1">
    <property type="entry name" value="EMBRYO SAC DEVELOPMENT ARREST 12"/>
    <property type="match status" value="1"/>
</dbReference>
<sequence>MCLVHRELTSSAGVNMVEGGAGPEFPVVFFDGEREMNIGSIRVYPMLEFKAFQLMLSQRIGISPNQISIYLCDRKSSKFEDRRRIPITGKANFGLIALEKDCFFLVVLKRSRKSRSRKARAEFGGFMAENEFPVSTPPILLRRNQPEMNLGFGSPFYDQISQAELENLNDQLQSLKIQKDNNYAMDLAQLDPNLMHMSNPYPNPNSFPRIQDTFPMMTKSSTEKKAICEKCSGNDGNLKSSTFHHCVNDPVIASGFRSRFGPVAPAG</sequence>
<dbReference type="AlphaFoldDB" id="A0A1J6IFW1"/>
<name>A0A1J6IFW1_NICAT</name>
<dbReference type="EMBL" id="MJEQ01037192">
    <property type="protein sequence ID" value="OIS97826.1"/>
    <property type="molecule type" value="Genomic_DNA"/>
</dbReference>
<dbReference type="STRING" id="49451.A0A1J6IFW1"/>
<protein>
    <recommendedName>
        <fullName evidence="2">DUF7138 domain-containing protein</fullName>
    </recommendedName>
</protein>
<accession>A0A1J6IFW1</accession>
<dbReference type="Proteomes" id="UP000187609">
    <property type="component" value="Unassembled WGS sequence"/>
</dbReference>
<reference evidence="3" key="1">
    <citation type="submission" date="2016-11" db="EMBL/GenBank/DDBJ databases">
        <title>The genome of Nicotiana attenuata.</title>
        <authorList>
            <person name="Xu S."/>
            <person name="Brockmoeller T."/>
            <person name="Gaquerel E."/>
            <person name="Navarro A."/>
            <person name="Kuhl H."/>
            <person name="Gase K."/>
            <person name="Ling Z."/>
            <person name="Zhou W."/>
            <person name="Kreitzer C."/>
            <person name="Stanke M."/>
            <person name="Tang H."/>
            <person name="Lyons E."/>
            <person name="Pandey P."/>
            <person name="Pandey S.P."/>
            <person name="Timmermann B."/>
            <person name="Baldwin I.T."/>
        </authorList>
    </citation>
    <scope>NUCLEOTIDE SEQUENCE [LARGE SCALE GENOMIC DNA]</scope>
    <source>
        <strain evidence="3">UT</strain>
    </source>
</reference>
<keyword evidence="4" id="KW-1185">Reference proteome</keyword>
<dbReference type="Gramene" id="OIS97826">
    <property type="protein sequence ID" value="OIS97826"/>
    <property type="gene ID" value="A4A49_08205"/>
</dbReference>
<organism evidence="3 4">
    <name type="scientific">Nicotiana attenuata</name>
    <name type="common">Coyote tobacco</name>
    <dbReference type="NCBI Taxonomy" id="49451"/>
    <lineage>
        <taxon>Eukaryota</taxon>
        <taxon>Viridiplantae</taxon>
        <taxon>Streptophyta</taxon>
        <taxon>Embryophyta</taxon>
        <taxon>Tracheophyta</taxon>
        <taxon>Spermatophyta</taxon>
        <taxon>Magnoliopsida</taxon>
        <taxon>eudicotyledons</taxon>
        <taxon>Gunneridae</taxon>
        <taxon>Pentapetalae</taxon>
        <taxon>asterids</taxon>
        <taxon>lamiids</taxon>
        <taxon>Solanales</taxon>
        <taxon>Solanaceae</taxon>
        <taxon>Nicotianoideae</taxon>
        <taxon>Nicotianeae</taxon>
        <taxon>Nicotiana</taxon>
    </lineage>
</organism>
<dbReference type="InterPro" id="IPR055562">
    <property type="entry name" value="DUF7138"/>
</dbReference>
<proteinExistence type="predicted"/>
<evidence type="ECO:0000313" key="3">
    <source>
        <dbReference type="EMBL" id="OIS97826.1"/>
    </source>
</evidence>
<dbReference type="PANTHER" id="PTHR36351">
    <property type="entry name" value="EMBRYO SAC DEVELOPMENT ARREST 12"/>
    <property type="match status" value="1"/>
</dbReference>
<feature type="domain" description="DUF7138" evidence="2">
    <location>
        <begin position="23"/>
        <end position="106"/>
    </location>
</feature>
<evidence type="ECO:0000259" key="2">
    <source>
        <dbReference type="Pfam" id="PF23596"/>
    </source>
</evidence>
<evidence type="ECO:0000313" key="4">
    <source>
        <dbReference type="Proteomes" id="UP000187609"/>
    </source>
</evidence>